<dbReference type="PROSITE" id="PS51318">
    <property type="entry name" value="TAT"/>
    <property type="match status" value="1"/>
</dbReference>
<organism evidence="3 4">
    <name type="scientific">Polymorphospora rubra</name>
    <dbReference type="NCBI Taxonomy" id="338584"/>
    <lineage>
        <taxon>Bacteria</taxon>
        <taxon>Bacillati</taxon>
        <taxon>Actinomycetota</taxon>
        <taxon>Actinomycetes</taxon>
        <taxon>Micromonosporales</taxon>
        <taxon>Micromonosporaceae</taxon>
        <taxon>Polymorphospora</taxon>
    </lineage>
</organism>
<accession>A0A810N893</accession>
<dbReference type="AlphaFoldDB" id="A0A810N893"/>
<dbReference type="Proteomes" id="UP000680866">
    <property type="component" value="Chromosome"/>
</dbReference>
<dbReference type="InterPro" id="IPR012334">
    <property type="entry name" value="Pectin_lyas_fold"/>
</dbReference>
<name>A0A810N893_9ACTN</name>
<dbReference type="KEGG" id="pry:Prubr_66470"/>
<gene>
    <name evidence="3" type="ORF">Prubr_66470</name>
</gene>
<feature type="domain" description="Rhamnogalacturonase A/B/Epimerase-like pectate lyase" evidence="2">
    <location>
        <begin position="73"/>
        <end position="287"/>
    </location>
</feature>
<dbReference type="Pfam" id="PF12708">
    <property type="entry name" value="Pect-lyase_RHGA_epim"/>
    <property type="match status" value="1"/>
</dbReference>
<evidence type="ECO:0000256" key="1">
    <source>
        <dbReference type="SAM" id="SignalP"/>
    </source>
</evidence>
<dbReference type="EMBL" id="AP023359">
    <property type="protein sequence ID" value="BCJ69626.1"/>
    <property type="molecule type" value="Genomic_DNA"/>
</dbReference>
<evidence type="ECO:0000313" key="3">
    <source>
        <dbReference type="EMBL" id="BCJ69626.1"/>
    </source>
</evidence>
<dbReference type="RefSeq" id="WP_212819032.1">
    <property type="nucleotide sequence ID" value="NZ_AP023359.1"/>
</dbReference>
<feature type="signal peptide" evidence="1">
    <location>
        <begin position="1"/>
        <end position="31"/>
    </location>
</feature>
<keyword evidence="4" id="KW-1185">Reference proteome</keyword>
<keyword evidence="1" id="KW-0732">Signal</keyword>
<dbReference type="InterPro" id="IPR024535">
    <property type="entry name" value="RHGA/B-epi-like_pectate_lyase"/>
</dbReference>
<sequence length="737" mass="79262">MDNSPRLSRRRLVAAGVGLAATPLLPGIAWADPGSTAAAPTAGWDPTVFGSTITAAPHDPTAVVLGSPGFETHADGVGDDTQAVQAAIDEASRRGIANKLGDILGGARNFPHGDGGGVVLVPEGTYRLSAPVNVYDSVRVVGVGARRPLFLLGAHTPGYATGAIRDIFAFRRRPVGGPIAYANNDTFGSALVNVDIRIGPGNTDAIAVRFGGAQLCLLQDMDIDVGDGHTGIDHNANIIQRVRVTGGEIGLHAYAASAGWQTTLLDCRFTGQRRAAVVMFNDAKLVVVRTAFTDAPRAFESAQGQWQHLYIQDSHFQDVRDVAVVLNDSGTIPGADNDLIRYSNQLTLLDCTAAGTRDLLLLAQSGHRTSTRSASTRIRELTYGLRVERALSRHEKRSDDVHADLAGAAPAAQVRRTLQTDVPALPPTRTWVSVADVAAEMGRSIGTGADDLAVFQAAVDRHDTVFVPIGSYLFSDTLQLRRTSNLIGLHPRQTWLLAADGHPNFGDPDRPRPLVATPRGGRNIVTGIGLDTAQQTAGSVNLLWQSGTGSFLADVTTQFVKWHPADVASGDPGYTYRGAHKYGIWVRGGGGVLANVWSVNGWADNGLLVEDTRVPTRVYEVSVEHHETREVVLRDVSGWQFLGLQTEDHLYGWRSQAVEIEDSSDLLFANSVLFRVATVLGPHPYGVSVRNSRRIELRGNRGYRDKTPEFTQWGVAVTDHETGRSVPELEFTLIEIR</sequence>
<evidence type="ECO:0000313" key="4">
    <source>
        <dbReference type="Proteomes" id="UP000680866"/>
    </source>
</evidence>
<dbReference type="Gene3D" id="2.160.20.10">
    <property type="entry name" value="Single-stranded right-handed beta-helix, Pectin lyase-like"/>
    <property type="match status" value="2"/>
</dbReference>
<evidence type="ECO:0000259" key="2">
    <source>
        <dbReference type="Pfam" id="PF12708"/>
    </source>
</evidence>
<reference evidence="3" key="1">
    <citation type="submission" date="2020-08" db="EMBL/GenBank/DDBJ databases">
        <title>Whole genome shotgun sequence of Polymorphospora rubra NBRC 101157.</title>
        <authorList>
            <person name="Komaki H."/>
            <person name="Tamura T."/>
        </authorList>
    </citation>
    <scope>NUCLEOTIDE SEQUENCE</scope>
    <source>
        <strain evidence="3">NBRC 101157</strain>
    </source>
</reference>
<proteinExistence type="predicted"/>
<dbReference type="SUPFAM" id="SSF51126">
    <property type="entry name" value="Pectin lyase-like"/>
    <property type="match status" value="2"/>
</dbReference>
<dbReference type="InterPro" id="IPR011050">
    <property type="entry name" value="Pectin_lyase_fold/virulence"/>
</dbReference>
<dbReference type="InterPro" id="IPR006311">
    <property type="entry name" value="TAT_signal"/>
</dbReference>
<protein>
    <recommendedName>
        <fullName evidence="2">Rhamnogalacturonase A/B/Epimerase-like pectate lyase domain-containing protein</fullName>
    </recommendedName>
</protein>
<feature type="chain" id="PRO_5032943989" description="Rhamnogalacturonase A/B/Epimerase-like pectate lyase domain-containing protein" evidence="1">
    <location>
        <begin position="32"/>
        <end position="737"/>
    </location>
</feature>